<organism evidence="2 3">
    <name type="scientific">Trichomonascus ciferrii</name>
    <dbReference type="NCBI Taxonomy" id="44093"/>
    <lineage>
        <taxon>Eukaryota</taxon>
        <taxon>Fungi</taxon>
        <taxon>Dikarya</taxon>
        <taxon>Ascomycota</taxon>
        <taxon>Saccharomycotina</taxon>
        <taxon>Dipodascomycetes</taxon>
        <taxon>Dipodascales</taxon>
        <taxon>Trichomonascaceae</taxon>
        <taxon>Trichomonascus</taxon>
        <taxon>Trichomonascus ciferrii complex</taxon>
    </lineage>
</organism>
<comment type="caution">
    <text evidence="2">The sequence shown here is derived from an EMBL/GenBank/DDBJ whole genome shotgun (WGS) entry which is preliminary data.</text>
</comment>
<sequence length="176" mass="20488">MVFDGLVDAFKNAYTKAVEAYEEGQKEQGLTRKRKRARTDDDEEEEDYKTEQSEKRKGTVDNEDVIKQLEARVKELEAQVKDLEEKLEDRDIVIAKYMETRDNDEEEEEEEGKKEESEENDASEEPEEEEKEEEQPTVPVLKNEVDLANPQQTEGELEILSPIKPDQVQSLLETSY</sequence>
<name>A0A642V553_9ASCO</name>
<feature type="compositionally biased region" description="Polar residues" evidence="1">
    <location>
        <begin position="167"/>
        <end position="176"/>
    </location>
</feature>
<feature type="compositionally biased region" description="Basic and acidic residues" evidence="1">
    <location>
        <begin position="49"/>
        <end position="63"/>
    </location>
</feature>
<evidence type="ECO:0000313" key="2">
    <source>
        <dbReference type="EMBL" id="KAA8912614.1"/>
    </source>
</evidence>
<reference evidence="2" key="1">
    <citation type="journal article" date="2019" name="G3 (Bethesda)">
        <title>Genome Assemblies of Two Rare Opportunistic Yeast Pathogens: Diutina rugosa (syn. Candida rugosa) and Trichomonascus ciferrii (syn. Candida ciferrii).</title>
        <authorList>
            <person name="Mixao V."/>
            <person name="Saus E."/>
            <person name="Hansen A.P."/>
            <person name="Lass-Florl C."/>
            <person name="Gabaldon T."/>
        </authorList>
    </citation>
    <scope>NUCLEOTIDE SEQUENCE</scope>
    <source>
        <strain evidence="2">CBS 4856</strain>
    </source>
</reference>
<feature type="region of interest" description="Disordered" evidence="1">
    <location>
        <begin position="97"/>
        <end position="176"/>
    </location>
</feature>
<feature type="region of interest" description="Disordered" evidence="1">
    <location>
        <begin position="21"/>
        <end position="63"/>
    </location>
</feature>
<feature type="compositionally biased region" description="Acidic residues" evidence="1">
    <location>
        <begin position="117"/>
        <end position="135"/>
    </location>
</feature>
<dbReference type="Proteomes" id="UP000761534">
    <property type="component" value="Unassembled WGS sequence"/>
</dbReference>
<evidence type="ECO:0000313" key="3">
    <source>
        <dbReference type="Proteomes" id="UP000761534"/>
    </source>
</evidence>
<gene>
    <name evidence="2" type="ORF">TRICI_003452</name>
</gene>
<protein>
    <submittedName>
        <fullName evidence="2">Uncharacterized protein</fullName>
    </submittedName>
</protein>
<keyword evidence="3" id="KW-1185">Reference proteome</keyword>
<dbReference type="EMBL" id="SWFS01000252">
    <property type="protein sequence ID" value="KAA8912614.1"/>
    <property type="molecule type" value="Genomic_DNA"/>
</dbReference>
<dbReference type="AlphaFoldDB" id="A0A642V553"/>
<accession>A0A642V553</accession>
<proteinExistence type="predicted"/>
<evidence type="ECO:0000256" key="1">
    <source>
        <dbReference type="SAM" id="MobiDB-lite"/>
    </source>
</evidence>
<dbReference type="VEuPathDB" id="FungiDB:TRICI_003452"/>